<evidence type="ECO:0000256" key="2">
    <source>
        <dbReference type="ARBA" id="ARBA00010849"/>
    </source>
</evidence>
<proteinExistence type="inferred from homology"/>
<dbReference type="InterPro" id="IPR007858">
    <property type="entry name" value="Dpy-30_motif"/>
</dbReference>
<dbReference type="Pfam" id="PF05186">
    <property type="entry name" value="Dpy-30"/>
    <property type="match status" value="1"/>
</dbReference>
<dbReference type="Gene3D" id="1.20.890.10">
    <property type="entry name" value="cAMP-dependent protein kinase regulatory subunit, dimerization-anchoring domain"/>
    <property type="match status" value="1"/>
</dbReference>
<reference evidence="5 6" key="1">
    <citation type="submission" date="2024-08" db="EMBL/GenBank/DDBJ databases">
        <authorList>
            <person name="Cucini C."/>
            <person name="Frati F."/>
        </authorList>
    </citation>
    <scope>NUCLEOTIDE SEQUENCE [LARGE SCALE GENOMIC DNA]</scope>
</reference>
<evidence type="ECO:0000256" key="4">
    <source>
        <dbReference type="SAM" id="MobiDB-lite"/>
    </source>
</evidence>
<keyword evidence="6" id="KW-1185">Reference proteome</keyword>
<feature type="region of interest" description="Disordered" evidence="4">
    <location>
        <begin position="162"/>
        <end position="206"/>
    </location>
</feature>
<sequence>MQKAASERSRSSGRSSARRPKEVAPTDEDAQSGPKSGDGRKRSSGSPAPVGEGGVATGAENEDANLATTAVVDMTKIQGSASEGTGTSISSQIQKVIAKELVMPGKNGKIDLQSVPMREYLEQTVIPIVHQGMLALARERPESPIEYLAAYFLKHKNKYLYPTDGQEQEKPRQPSFLAAETNMNESAQSPEAQAGVNSQQNDVVNN</sequence>
<keyword evidence="3" id="KW-0539">Nucleus</keyword>
<comment type="subcellular location">
    <subcellularLocation>
        <location evidence="1">Nucleus</location>
    </subcellularLocation>
</comment>
<accession>A0ABP1QHZ5</accession>
<dbReference type="CDD" id="cd22965">
    <property type="entry name" value="DD_DPY30_SDC1"/>
    <property type="match status" value="1"/>
</dbReference>
<feature type="compositionally biased region" description="Basic and acidic residues" evidence="4">
    <location>
        <begin position="1"/>
        <end position="10"/>
    </location>
</feature>
<feature type="compositionally biased region" description="Polar residues" evidence="4">
    <location>
        <begin position="181"/>
        <end position="206"/>
    </location>
</feature>
<comment type="similarity">
    <text evidence="2">Belongs to the dpy-30 family.</text>
</comment>
<comment type="caution">
    <text evidence="5">The sequence shown here is derived from an EMBL/GenBank/DDBJ whole genome shotgun (WGS) entry which is preliminary data.</text>
</comment>
<gene>
    <name evidence="5" type="ORF">ODALV1_LOCUS10450</name>
</gene>
<evidence type="ECO:0000313" key="5">
    <source>
        <dbReference type="EMBL" id="CAL8100125.1"/>
    </source>
</evidence>
<dbReference type="Proteomes" id="UP001642540">
    <property type="component" value="Unassembled WGS sequence"/>
</dbReference>
<dbReference type="InterPro" id="IPR049629">
    <property type="entry name" value="DPY30_SDC1_DD"/>
</dbReference>
<evidence type="ECO:0000256" key="3">
    <source>
        <dbReference type="ARBA" id="ARBA00023242"/>
    </source>
</evidence>
<feature type="region of interest" description="Disordered" evidence="4">
    <location>
        <begin position="1"/>
        <end position="62"/>
    </location>
</feature>
<evidence type="ECO:0000256" key="1">
    <source>
        <dbReference type="ARBA" id="ARBA00004123"/>
    </source>
</evidence>
<protein>
    <recommendedName>
        <fullName evidence="7">Protein dpy-30</fullName>
    </recommendedName>
</protein>
<evidence type="ECO:0008006" key="7">
    <source>
        <dbReference type="Google" id="ProtNLM"/>
    </source>
</evidence>
<organism evidence="5 6">
    <name type="scientific">Orchesella dallaii</name>
    <dbReference type="NCBI Taxonomy" id="48710"/>
    <lineage>
        <taxon>Eukaryota</taxon>
        <taxon>Metazoa</taxon>
        <taxon>Ecdysozoa</taxon>
        <taxon>Arthropoda</taxon>
        <taxon>Hexapoda</taxon>
        <taxon>Collembola</taxon>
        <taxon>Entomobryomorpha</taxon>
        <taxon>Entomobryoidea</taxon>
        <taxon>Orchesellidae</taxon>
        <taxon>Orchesellinae</taxon>
        <taxon>Orchesella</taxon>
    </lineage>
</organism>
<dbReference type="EMBL" id="CAXLJM020000032">
    <property type="protein sequence ID" value="CAL8100125.1"/>
    <property type="molecule type" value="Genomic_DNA"/>
</dbReference>
<evidence type="ECO:0000313" key="6">
    <source>
        <dbReference type="Proteomes" id="UP001642540"/>
    </source>
</evidence>
<name>A0ABP1QHZ5_9HEXA</name>